<dbReference type="Proteomes" id="UP000247792">
    <property type="component" value="Unassembled WGS sequence"/>
</dbReference>
<feature type="region of interest" description="Disordered" evidence="8">
    <location>
        <begin position="1"/>
        <end position="24"/>
    </location>
</feature>
<protein>
    <recommendedName>
        <fullName evidence="2">site-specific DNA-methyltransferase (cytosine-N(4)-specific)</fullName>
        <ecNumber evidence="2">2.1.1.113</ecNumber>
    </recommendedName>
</protein>
<dbReference type="InterPro" id="IPR029063">
    <property type="entry name" value="SAM-dependent_MTases_sf"/>
</dbReference>
<evidence type="ECO:0000313" key="9">
    <source>
        <dbReference type="EMBL" id="PXX44267.1"/>
    </source>
</evidence>
<evidence type="ECO:0000256" key="2">
    <source>
        <dbReference type="ARBA" id="ARBA00012185"/>
    </source>
</evidence>
<dbReference type="GO" id="GO:0015667">
    <property type="term" value="F:site-specific DNA-methyltransferase (cytosine-N4-specific) activity"/>
    <property type="evidence" value="ECO:0007669"/>
    <property type="project" value="UniProtKB-EC"/>
</dbReference>
<dbReference type="GO" id="GO:0003677">
    <property type="term" value="F:DNA binding"/>
    <property type="evidence" value="ECO:0007669"/>
    <property type="project" value="InterPro"/>
</dbReference>
<evidence type="ECO:0000256" key="5">
    <source>
        <dbReference type="ARBA" id="ARBA00022691"/>
    </source>
</evidence>
<keyword evidence="3" id="KW-0489">Methyltransferase</keyword>
<reference evidence="9 10" key="1">
    <citation type="submission" date="2018-05" db="EMBL/GenBank/DDBJ databases">
        <title>Genomic Encyclopedia of Type Strains, Phase IV (KMG-IV): sequencing the most valuable type-strain genomes for metagenomic binning, comparative biology and taxonomic classification.</title>
        <authorList>
            <person name="Goeker M."/>
        </authorList>
    </citation>
    <scope>NUCLEOTIDE SEQUENCE [LARGE SCALE GENOMIC DNA]</scope>
    <source>
        <strain evidence="9 10">DSM 19792</strain>
    </source>
</reference>
<keyword evidence="10" id="KW-1185">Reference proteome</keyword>
<comment type="similarity">
    <text evidence="1">Belongs to the N(4)/N(6)-methyltransferase family. N(4) subfamily.</text>
</comment>
<dbReference type="GO" id="GO:0032259">
    <property type="term" value="P:methylation"/>
    <property type="evidence" value="ECO:0007669"/>
    <property type="project" value="UniProtKB-KW"/>
</dbReference>
<comment type="caution">
    <text evidence="9">The sequence shown here is derived from an EMBL/GenBank/DDBJ whole genome shotgun (WGS) entry which is preliminary data.</text>
</comment>
<dbReference type="EC" id="2.1.1.113" evidence="2"/>
<comment type="catalytic activity">
    <reaction evidence="7">
        <text>a 2'-deoxycytidine in DNA + S-adenosyl-L-methionine = an N(4)-methyl-2'-deoxycytidine in DNA + S-adenosyl-L-homocysteine + H(+)</text>
        <dbReference type="Rhea" id="RHEA:16857"/>
        <dbReference type="Rhea" id="RHEA-COMP:11369"/>
        <dbReference type="Rhea" id="RHEA-COMP:13674"/>
        <dbReference type="ChEBI" id="CHEBI:15378"/>
        <dbReference type="ChEBI" id="CHEBI:57856"/>
        <dbReference type="ChEBI" id="CHEBI:59789"/>
        <dbReference type="ChEBI" id="CHEBI:85452"/>
        <dbReference type="ChEBI" id="CHEBI:137933"/>
        <dbReference type="EC" id="2.1.1.113"/>
    </reaction>
</comment>
<sequence length="453" mass="51025">MDRTNTEQLENDVGGSAPQQSDQEYWSFQGRSKREFSHAYLQYPAMMVPQMQGEIIDHICAAFPTTRHVWDPFVGSGTSLGECMLRGLDFSGNDINPLAVLVSKTKRGPLHVQAIAEKATYLFERIGADKSAQIAVNFPGREKWFSNDASIQLSRIRRGVCSEPSLWARRFFWVALAETIRLTSNSRTSTFKLHIRNADDLQKERKDPLSVFENTLADNISHLSDFKDRLTENGLVNKGMYVGTTDIQLSNTTKLPSKFLRENKADLIITSPPYGDNQTTIPYGQYSYLPLNWIPLEDIDANATNQFLESTCAIDSMSLGGSKKGAHEKAASIREMSPTFCTLYDELGKKSDDAQKKVASFFYDLDTCIEPLLSRLKEGGHMVWTLGNRTVANMTVPLDNILLELFAARGAFMPSQFERTIHSKRMARRNNVSKTMTKETIIIMQKPLAHVQK</sequence>
<evidence type="ECO:0000256" key="6">
    <source>
        <dbReference type="ARBA" id="ARBA00022747"/>
    </source>
</evidence>
<keyword evidence="4" id="KW-0808">Transferase</keyword>
<keyword evidence="5" id="KW-0949">S-adenosyl-L-methionine</keyword>
<dbReference type="OrthoDB" id="9816288at2"/>
<dbReference type="EMBL" id="QJKB01000003">
    <property type="protein sequence ID" value="PXX44267.1"/>
    <property type="molecule type" value="Genomic_DNA"/>
</dbReference>
<gene>
    <name evidence="9" type="ORF">DFR42_103537</name>
</gene>
<dbReference type="AlphaFoldDB" id="A0A318JBU8"/>
<name>A0A318JBU8_9BURK</name>
<dbReference type="Gene3D" id="3.40.50.150">
    <property type="entry name" value="Vaccinia Virus protein VP39"/>
    <property type="match status" value="2"/>
</dbReference>
<dbReference type="RefSeq" id="WP_110255498.1">
    <property type="nucleotide sequence ID" value="NZ_QJKB01000003.1"/>
</dbReference>
<organism evidence="9 10">
    <name type="scientific">Undibacterium pigrum</name>
    <dbReference type="NCBI Taxonomy" id="401470"/>
    <lineage>
        <taxon>Bacteria</taxon>
        <taxon>Pseudomonadati</taxon>
        <taxon>Pseudomonadota</taxon>
        <taxon>Betaproteobacteria</taxon>
        <taxon>Burkholderiales</taxon>
        <taxon>Oxalobacteraceae</taxon>
        <taxon>Undibacterium</taxon>
    </lineage>
</organism>
<dbReference type="GO" id="GO:0009307">
    <property type="term" value="P:DNA restriction-modification system"/>
    <property type="evidence" value="ECO:0007669"/>
    <property type="project" value="UniProtKB-KW"/>
</dbReference>
<evidence type="ECO:0000256" key="4">
    <source>
        <dbReference type="ARBA" id="ARBA00022679"/>
    </source>
</evidence>
<dbReference type="InterPro" id="IPR017985">
    <property type="entry name" value="MeTrfase_CN4_CS"/>
</dbReference>
<dbReference type="SUPFAM" id="SSF53335">
    <property type="entry name" value="S-adenosyl-L-methionine-dependent methyltransferases"/>
    <property type="match status" value="2"/>
</dbReference>
<accession>A0A318JBU8</accession>
<proteinExistence type="inferred from homology"/>
<evidence type="ECO:0000256" key="7">
    <source>
        <dbReference type="ARBA" id="ARBA00049120"/>
    </source>
</evidence>
<evidence type="ECO:0000313" key="10">
    <source>
        <dbReference type="Proteomes" id="UP000247792"/>
    </source>
</evidence>
<evidence type="ECO:0000256" key="1">
    <source>
        <dbReference type="ARBA" id="ARBA00010203"/>
    </source>
</evidence>
<dbReference type="PROSITE" id="PS00093">
    <property type="entry name" value="N4_MTASE"/>
    <property type="match status" value="1"/>
</dbReference>
<evidence type="ECO:0000256" key="8">
    <source>
        <dbReference type="SAM" id="MobiDB-lite"/>
    </source>
</evidence>
<keyword evidence="6" id="KW-0680">Restriction system</keyword>
<evidence type="ECO:0000256" key="3">
    <source>
        <dbReference type="ARBA" id="ARBA00022603"/>
    </source>
</evidence>